<protein>
    <submittedName>
        <fullName evidence="2">Uncharacterized protein</fullName>
    </submittedName>
</protein>
<dbReference type="AlphaFoldDB" id="A0A8X6K9H1"/>
<evidence type="ECO:0000313" key="2">
    <source>
        <dbReference type="EMBL" id="GFQ66196.1"/>
    </source>
</evidence>
<dbReference type="EMBL" id="BMAO01010290">
    <property type="protein sequence ID" value="GFQ66196.1"/>
    <property type="molecule type" value="Genomic_DNA"/>
</dbReference>
<gene>
    <name evidence="2" type="ORF">TNCT_202131</name>
</gene>
<name>A0A8X6K9H1_TRICU</name>
<comment type="caution">
    <text evidence="2">The sequence shown here is derived from an EMBL/GenBank/DDBJ whole genome shotgun (WGS) entry which is preliminary data.</text>
</comment>
<evidence type="ECO:0000313" key="3">
    <source>
        <dbReference type="Proteomes" id="UP000887116"/>
    </source>
</evidence>
<keyword evidence="3" id="KW-1185">Reference proteome</keyword>
<organism evidence="2 3">
    <name type="scientific">Trichonephila clavata</name>
    <name type="common">Joro spider</name>
    <name type="synonym">Nephila clavata</name>
    <dbReference type="NCBI Taxonomy" id="2740835"/>
    <lineage>
        <taxon>Eukaryota</taxon>
        <taxon>Metazoa</taxon>
        <taxon>Ecdysozoa</taxon>
        <taxon>Arthropoda</taxon>
        <taxon>Chelicerata</taxon>
        <taxon>Arachnida</taxon>
        <taxon>Araneae</taxon>
        <taxon>Araneomorphae</taxon>
        <taxon>Entelegynae</taxon>
        <taxon>Araneoidea</taxon>
        <taxon>Nephilidae</taxon>
        <taxon>Trichonephila</taxon>
    </lineage>
</organism>
<feature type="region of interest" description="Disordered" evidence="1">
    <location>
        <begin position="166"/>
        <end position="187"/>
    </location>
</feature>
<accession>A0A8X6K9H1</accession>
<dbReference type="Proteomes" id="UP000887116">
    <property type="component" value="Unassembled WGS sequence"/>
</dbReference>
<evidence type="ECO:0000256" key="1">
    <source>
        <dbReference type="SAM" id="MobiDB-lite"/>
    </source>
</evidence>
<reference evidence="2" key="1">
    <citation type="submission" date="2020-07" db="EMBL/GenBank/DDBJ databases">
        <title>Multicomponent nature underlies the extraordinary mechanical properties of spider dragline silk.</title>
        <authorList>
            <person name="Kono N."/>
            <person name="Nakamura H."/>
            <person name="Mori M."/>
            <person name="Yoshida Y."/>
            <person name="Ohtoshi R."/>
            <person name="Malay A.D."/>
            <person name="Moran D.A.P."/>
            <person name="Tomita M."/>
            <person name="Numata K."/>
            <person name="Arakawa K."/>
        </authorList>
    </citation>
    <scope>NUCLEOTIDE SEQUENCE</scope>
</reference>
<sequence>MAEKVIVTALKKKRTQLRTAVTKLINTIEEEIEKPNVNYEEVEVNIELLEDKFQHLSTTDDGPIKHLRPEDVVKELISSEGYRDKIVLKTVCLPSSKVAVPITPMAPEDCATVRLSDENKSPVRAGRVINGQDETIPDVSLSVTLTDLVPVFPLIIQDDPEPTFPLTFLEDPEPDGGDHNDPSPNNRSLKTKFIRVVWPVLVN</sequence>
<proteinExistence type="predicted"/>
<dbReference type="OrthoDB" id="10495037at2759"/>